<organism evidence="3 4">
    <name type="scientific">Paenibacillus durus</name>
    <name type="common">Paenibacillus azotofixans</name>
    <dbReference type="NCBI Taxonomy" id="44251"/>
    <lineage>
        <taxon>Bacteria</taxon>
        <taxon>Bacillati</taxon>
        <taxon>Bacillota</taxon>
        <taxon>Bacilli</taxon>
        <taxon>Bacillales</taxon>
        <taxon>Paenibacillaceae</taxon>
        <taxon>Paenibacillus</taxon>
    </lineage>
</organism>
<dbReference type="eggNOG" id="COG2706">
    <property type="taxonomic scope" value="Bacteria"/>
</dbReference>
<dbReference type="PANTHER" id="PTHR30344:SF1">
    <property type="entry name" value="6-PHOSPHOGLUCONOLACTONASE"/>
    <property type="match status" value="1"/>
</dbReference>
<feature type="compositionally biased region" description="Basic and acidic residues" evidence="2">
    <location>
        <begin position="153"/>
        <end position="162"/>
    </location>
</feature>
<evidence type="ECO:0000313" key="4">
    <source>
        <dbReference type="Proteomes" id="UP000029409"/>
    </source>
</evidence>
<keyword evidence="4" id="KW-1185">Reference proteome</keyword>
<dbReference type="InterPro" id="IPR011048">
    <property type="entry name" value="Haem_d1_sf"/>
</dbReference>
<dbReference type="Proteomes" id="UP000029409">
    <property type="component" value="Chromosome"/>
</dbReference>
<sequence length="365" mass="39110">MTEPSKLLLFTGSYSGAGESGIHVFQLDPSGGALTLLDEVKGIANPTFVNVNAEGHLLYAIGDKLNSDGVKEGEVAAYAIDPASGTLTEISRTGTMPAEGKIQTSTCHINRDADNRYLIVTSYHGGNIGLVSLDGEGKTVRLTGSAVHTGHGPHPERQDRPHPHSATFSPDERYLFVCDLGLDVIRAYSINYEKGTLEPQGDTKLHPGAGPRHFAFHPDGHSAYVINEVDSTITSFTYEADSGKLTTVLTVPTLPKDYALENTCAEIALSPDGRYLYGSNRGHDSIVIFAVNPATAELHFVEHVSTRGGHPRHFALTPDGSYLIVANRDANNLVVFARDNESGRLTFTGNEAAVSKPVCVKPALF</sequence>
<evidence type="ECO:0000313" key="3">
    <source>
        <dbReference type="EMBL" id="AIQ12705.1"/>
    </source>
</evidence>
<dbReference type="InterPro" id="IPR015943">
    <property type="entry name" value="WD40/YVTN_repeat-like_dom_sf"/>
</dbReference>
<feature type="region of interest" description="Disordered" evidence="2">
    <location>
        <begin position="145"/>
        <end position="167"/>
    </location>
</feature>
<dbReference type="InterPro" id="IPR019405">
    <property type="entry name" value="Lactonase_7-beta_prop"/>
</dbReference>
<dbReference type="EMBL" id="CP009288">
    <property type="protein sequence ID" value="AIQ12705.1"/>
    <property type="molecule type" value="Genomic_DNA"/>
</dbReference>
<evidence type="ECO:0000256" key="2">
    <source>
        <dbReference type="SAM" id="MobiDB-lite"/>
    </source>
</evidence>
<dbReference type="KEGG" id="pdu:PDUR_12915"/>
<dbReference type="STRING" id="44251.PDUR_12915"/>
<dbReference type="OrthoDB" id="9790815at2"/>
<dbReference type="InterPro" id="IPR050282">
    <property type="entry name" value="Cycloisomerase_2"/>
</dbReference>
<dbReference type="RefSeq" id="WP_042206542.1">
    <property type="nucleotide sequence ID" value="NZ_CP009288.1"/>
</dbReference>
<dbReference type="Gene3D" id="2.130.10.10">
    <property type="entry name" value="YVTN repeat-like/Quinoprotein amine dehydrogenase"/>
    <property type="match status" value="1"/>
</dbReference>
<reference evidence="3 4" key="1">
    <citation type="submission" date="2014-08" db="EMBL/GenBank/DDBJ databases">
        <title>Comparative genomics of the Paenibacillus odorifer group.</title>
        <authorList>
            <person name="den Bakker H.C."/>
            <person name="Tsai Y.-C."/>
            <person name="Martin N."/>
            <person name="Korlach J."/>
            <person name="Wiedmann M."/>
        </authorList>
    </citation>
    <scope>NUCLEOTIDE SEQUENCE [LARGE SCALE GENOMIC DNA]</scope>
    <source>
        <strain evidence="3 4">DSM 1735</strain>
    </source>
</reference>
<dbReference type="AlphaFoldDB" id="A0A089HPP9"/>
<proteinExistence type="inferred from homology"/>
<comment type="similarity">
    <text evidence="1">Belongs to the cycloisomerase 2 family.</text>
</comment>
<evidence type="ECO:0000256" key="1">
    <source>
        <dbReference type="ARBA" id="ARBA00005564"/>
    </source>
</evidence>
<gene>
    <name evidence="3" type="ORF">PDUR_12915</name>
</gene>
<accession>A0A089HPP9</accession>
<dbReference type="SUPFAM" id="SSF51004">
    <property type="entry name" value="C-terminal (heme d1) domain of cytochrome cd1-nitrite reductase"/>
    <property type="match status" value="1"/>
</dbReference>
<dbReference type="GO" id="GO:0017057">
    <property type="term" value="F:6-phosphogluconolactonase activity"/>
    <property type="evidence" value="ECO:0007669"/>
    <property type="project" value="TreeGrafter"/>
</dbReference>
<dbReference type="PANTHER" id="PTHR30344">
    <property type="entry name" value="6-PHOSPHOGLUCONOLACTONASE-RELATED"/>
    <property type="match status" value="1"/>
</dbReference>
<dbReference type="Pfam" id="PF10282">
    <property type="entry name" value="Lactonase"/>
    <property type="match status" value="1"/>
</dbReference>
<name>A0A089HPP9_PAEDU</name>
<protein>
    <submittedName>
        <fullName evidence="3">3-carboxymuconate cyclase</fullName>
    </submittedName>
</protein>